<dbReference type="InterPro" id="IPR050763">
    <property type="entry name" value="ABC_transporter_ATP-binding"/>
</dbReference>
<keyword evidence="3" id="KW-0547">Nucleotide-binding</keyword>
<dbReference type="PANTHER" id="PTHR42711">
    <property type="entry name" value="ABC TRANSPORTER ATP-BINDING PROTEIN"/>
    <property type="match status" value="1"/>
</dbReference>
<dbReference type="Pfam" id="PF00005">
    <property type="entry name" value="ABC_tran"/>
    <property type="match status" value="1"/>
</dbReference>
<dbReference type="GO" id="GO:0005524">
    <property type="term" value="F:ATP binding"/>
    <property type="evidence" value="ECO:0007669"/>
    <property type="project" value="UniProtKB-KW"/>
</dbReference>
<keyword evidence="2" id="KW-0813">Transport</keyword>
<feature type="domain" description="ABC transporter" evidence="6">
    <location>
        <begin position="3"/>
        <end position="234"/>
    </location>
</feature>
<evidence type="ECO:0000256" key="4">
    <source>
        <dbReference type="ARBA" id="ARBA00022840"/>
    </source>
</evidence>
<evidence type="ECO:0000256" key="1">
    <source>
        <dbReference type="ARBA" id="ARBA00004202"/>
    </source>
</evidence>
<reference evidence="8" key="1">
    <citation type="submission" date="2016-06" db="EMBL/GenBank/DDBJ databases">
        <authorList>
            <person name="Varghese N."/>
            <person name="Submissions Spin"/>
        </authorList>
    </citation>
    <scope>NUCLEOTIDE SEQUENCE [LARGE SCALE GENOMIC DNA]</scope>
    <source>
        <strain evidence="8">DSM 43903</strain>
    </source>
</reference>
<accession>A0A1C6UFK0</accession>
<evidence type="ECO:0000256" key="3">
    <source>
        <dbReference type="ARBA" id="ARBA00022741"/>
    </source>
</evidence>
<sequence>MVLRVDHVCKEYRGGVRANDDISIRVNAGQVYGLLGHNGAGKTTLVNQVAGLIRPTSGTIRIGDGDPVADPGFAHRVCSVQPQAQVPLMGVTPRQAITLVARIRGAGRAEAATATQRLLEALDITEWADTPAERLSGGVRRLAAYCLAAVRPGQVIVLDEPSNDVDPVRRRLLWQQVRSLADDGAAVLLVTHNLTEVERILDRLSVLAHGRVVAEGTVADLRAGAGPALRLDVSLSAGTEEPAVPAFAAQPPRRDRQRLVYALDTAEAVAATEWAARMQAAGAVEDFSLYPMRVEDIYLALEEHQPATDEEVNDVVAP</sequence>
<evidence type="ECO:0000256" key="5">
    <source>
        <dbReference type="ARBA" id="ARBA00023251"/>
    </source>
</evidence>
<dbReference type="GO" id="GO:0016887">
    <property type="term" value="F:ATP hydrolysis activity"/>
    <property type="evidence" value="ECO:0007669"/>
    <property type="project" value="InterPro"/>
</dbReference>
<keyword evidence="5" id="KW-0046">Antibiotic resistance</keyword>
<proteinExistence type="predicted"/>
<dbReference type="Proteomes" id="UP000199001">
    <property type="component" value="Unassembled WGS sequence"/>
</dbReference>
<dbReference type="InterPro" id="IPR003439">
    <property type="entry name" value="ABC_transporter-like_ATP-bd"/>
</dbReference>
<dbReference type="GO" id="GO:0046677">
    <property type="term" value="P:response to antibiotic"/>
    <property type="evidence" value="ECO:0007669"/>
    <property type="project" value="UniProtKB-KW"/>
</dbReference>
<evidence type="ECO:0000313" key="7">
    <source>
        <dbReference type="EMBL" id="SCL52649.1"/>
    </source>
</evidence>
<dbReference type="RefSeq" id="WP_245724633.1">
    <property type="nucleotide sequence ID" value="NZ_FMHZ01000002.1"/>
</dbReference>
<dbReference type="STRING" id="47855.GA0070606_1991"/>
<dbReference type="GO" id="GO:0005886">
    <property type="term" value="C:plasma membrane"/>
    <property type="evidence" value="ECO:0007669"/>
    <property type="project" value="UniProtKB-SubCell"/>
</dbReference>
<evidence type="ECO:0000313" key="8">
    <source>
        <dbReference type="Proteomes" id="UP000199001"/>
    </source>
</evidence>
<dbReference type="SMART" id="SM00382">
    <property type="entry name" value="AAA"/>
    <property type="match status" value="1"/>
</dbReference>
<protein>
    <submittedName>
        <fullName evidence="7">ABC-2 type transport system ATP-binding protein</fullName>
    </submittedName>
</protein>
<dbReference type="InterPro" id="IPR027417">
    <property type="entry name" value="P-loop_NTPase"/>
</dbReference>
<keyword evidence="8" id="KW-1185">Reference proteome</keyword>
<organism evidence="7 8">
    <name type="scientific">Micromonospora citrea</name>
    <dbReference type="NCBI Taxonomy" id="47855"/>
    <lineage>
        <taxon>Bacteria</taxon>
        <taxon>Bacillati</taxon>
        <taxon>Actinomycetota</taxon>
        <taxon>Actinomycetes</taxon>
        <taxon>Micromonosporales</taxon>
        <taxon>Micromonosporaceae</taxon>
        <taxon>Micromonospora</taxon>
    </lineage>
</organism>
<evidence type="ECO:0000256" key="2">
    <source>
        <dbReference type="ARBA" id="ARBA00022448"/>
    </source>
</evidence>
<dbReference type="EMBL" id="FMHZ01000002">
    <property type="protein sequence ID" value="SCL52649.1"/>
    <property type="molecule type" value="Genomic_DNA"/>
</dbReference>
<dbReference type="AlphaFoldDB" id="A0A1C6UFK0"/>
<dbReference type="PANTHER" id="PTHR42711:SF19">
    <property type="entry name" value="DOXORUBICIN RESISTANCE ATP-BINDING PROTEIN DRRA"/>
    <property type="match status" value="1"/>
</dbReference>
<comment type="subcellular location">
    <subcellularLocation>
        <location evidence="1">Cell membrane</location>
        <topology evidence="1">Peripheral membrane protein</topology>
    </subcellularLocation>
</comment>
<name>A0A1C6UFK0_9ACTN</name>
<evidence type="ECO:0000259" key="6">
    <source>
        <dbReference type="PROSITE" id="PS50893"/>
    </source>
</evidence>
<dbReference type="InterPro" id="IPR003593">
    <property type="entry name" value="AAA+_ATPase"/>
</dbReference>
<dbReference type="SUPFAM" id="SSF52540">
    <property type="entry name" value="P-loop containing nucleoside triphosphate hydrolases"/>
    <property type="match status" value="1"/>
</dbReference>
<gene>
    <name evidence="7" type="ORF">GA0070606_1991</name>
</gene>
<dbReference type="PROSITE" id="PS50893">
    <property type="entry name" value="ABC_TRANSPORTER_2"/>
    <property type="match status" value="1"/>
</dbReference>
<keyword evidence="4 7" id="KW-0067">ATP-binding</keyword>
<dbReference type="Gene3D" id="3.40.50.300">
    <property type="entry name" value="P-loop containing nucleotide triphosphate hydrolases"/>
    <property type="match status" value="1"/>
</dbReference>